<evidence type="ECO:0000259" key="3">
    <source>
        <dbReference type="PROSITE" id="PS51677"/>
    </source>
</evidence>
<keyword evidence="2" id="KW-0732">Signal</keyword>
<dbReference type="CDD" id="cd10918">
    <property type="entry name" value="CE4_NodB_like_5s_6s"/>
    <property type="match status" value="1"/>
</dbReference>
<dbReference type="InterPro" id="IPR011330">
    <property type="entry name" value="Glyco_hydro/deAcase_b/a-brl"/>
</dbReference>
<comment type="subcellular location">
    <subcellularLocation>
        <location evidence="1">Secreted</location>
    </subcellularLocation>
</comment>
<proteinExistence type="predicted"/>
<evidence type="ECO:0000256" key="2">
    <source>
        <dbReference type="ARBA" id="ARBA00022729"/>
    </source>
</evidence>
<reference evidence="4" key="1">
    <citation type="submission" date="2018-05" db="EMBL/GenBank/DDBJ databases">
        <authorList>
            <person name="Lanie J.A."/>
            <person name="Ng W.-L."/>
            <person name="Kazmierczak K.M."/>
            <person name="Andrzejewski T.M."/>
            <person name="Davidsen T.M."/>
            <person name="Wayne K.J."/>
            <person name="Tettelin H."/>
            <person name="Glass J.I."/>
            <person name="Rusch D."/>
            <person name="Podicherti R."/>
            <person name="Tsui H.-C.T."/>
            <person name="Winkler M.E."/>
        </authorList>
    </citation>
    <scope>NUCLEOTIDE SEQUENCE</scope>
</reference>
<dbReference type="GO" id="GO:0016810">
    <property type="term" value="F:hydrolase activity, acting on carbon-nitrogen (but not peptide) bonds"/>
    <property type="evidence" value="ECO:0007669"/>
    <property type="project" value="InterPro"/>
</dbReference>
<sequence length="293" mass="34220">MFHQVNDSNRTFYPAMPISVFKKICEYINSYYEVIHVSEIQNHFINSSRPAAIITFDDGHFDILENAFPILSNLNMKFTINIDTEIIQTRKPQDFVRVWDILNQVEIDNYFNPSFMSEPIKIDRDNPMNTEREFTKTLAKLDLLQRRKFVDEMETLTKTGEIKFSTMLSAEDIKFLHKNSGEVASHSHTHSILTNLTTNEVDFELSESKRILEEITCEEVNTLAYPNGVFSEEVMERGKKLGYKFFLKTEDKINRINREDLETSFFRVNQYHKSASEALAHIYGITNFIGKII</sequence>
<dbReference type="Pfam" id="PF01522">
    <property type="entry name" value="Polysacc_deac_1"/>
    <property type="match status" value="1"/>
</dbReference>
<dbReference type="Gene3D" id="3.20.20.370">
    <property type="entry name" value="Glycoside hydrolase/deacetylase"/>
    <property type="match status" value="1"/>
</dbReference>
<dbReference type="SUPFAM" id="SSF88713">
    <property type="entry name" value="Glycoside hydrolase/deacetylase"/>
    <property type="match status" value="1"/>
</dbReference>
<protein>
    <recommendedName>
        <fullName evidence="3">NodB homology domain-containing protein</fullName>
    </recommendedName>
</protein>
<dbReference type="InterPro" id="IPR051398">
    <property type="entry name" value="Polysacch_Deacetylase"/>
</dbReference>
<dbReference type="PANTHER" id="PTHR34216">
    <property type="match status" value="1"/>
</dbReference>
<gene>
    <name evidence="4" type="ORF">METZ01_LOCUS116747</name>
</gene>
<name>A0A381XHX7_9ZZZZ</name>
<dbReference type="InterPro" id="IPR002509">
    <property type="entry name" value="NODB_dom"/>
</dbReference>
<dbReference type="PANTHER" id="PTHR34216:SF3">
    <property type="entry name" value="POLY-BETA-1,6-N-ACETYL-D-GLUCOSAMINE N-DEACETYLASE"/>
    <property type="match status" value="1"/>
</dbReference>
<dbReference type="GO" id="GO:0005975">
    <property type="term" value="P:carbohydrate metabolic process"/>
    <property type="evidence" value="ECO:0007669"/>
    <property type="project" value="InterPro"/>
</dbReference>
<dbReference type="PROSITE" id="PS51677">
    <property type="entry name" value="NODB"/>
    <property type="match status" value="1"/>
</dbReference>
<feature type="domain" description="NodB homology" evidence="3">
    <location>
        <begin position="50"/>
        <end position="293"/>
    </location>
</feature>
<evidence type="ECO:0000256" key="1">
    <source>
        <dbReference type="ARBA" id="ARBA00004613"/>
    </source>
</evidence>
<dbReference type="GO" id="GO:0005576">
    <property type="term" value="C:extracellular region"/>
    <property type="evidence" value="ECO:0007669"/>
    <property type="project" value="UniProtKB-SubCell"/>
</dbReference>
<organism evidence="4">
    <name type="scientific">marine metagenome</name>
    <dbReference type="NCBI Taxonomy" id="408172"/>
    <lineage>
        <taxon>unclassified sequences</taxon>
        <taxon>metagenomes</taxon>
        <taxon>ecological metagenomes</taxon>
    </lineage>
</organism>
<evidence type="ECO:0000313" key="4">
    <source>
        <dbReference type="EMBL" id="SVA63893.1"/>
    </source>
</evidence>
<dbReference type="EMBL" id="UINC01015114">
    <property type="protein sequence ID" value="SVA63893.1"/>
    <property type="molecule type" value="Genomic_DNA"/>
</dbReference>
<dbReference type="AlphaFoldDB" id="A0A381XHX7"/>
<accession>A0A381XHX7</accession>